<dbReference type="Gene3D" id="3.40.50.720">
    <property type="entry name" value="NAD(P)-binding Rossmann-like Domain"/>
    <property type="match status" value="1"/>
</dbReference>
<gene>
    <name evidence="2" type="ORF">GII31_06880</name>
</gene>
<dbReference type="InterPro" id="IPR050177">
    <property type="entry name" value="Lipid_A_modif_metabolic_enz"/>
</dbReference>
<dbReference type="Pfam" id="PF01370">
    <property type="entry name" value="Epimerase"/>
    <property type="match status" value="1"/>
</dbReference>
<dbReference type="InterPro" id="IPR001509">
    <property type="entry name" value="Epimerase_deHydtase"/>
</dbReference>
<proteinExistence type="predicted"/>
<sequence>MTNVAVTGAAGNLGTVLVRALAGSAAVDSVRAFSRRPLRVCHDRVESVLYSSISELTADHLNGIDCLIHGAYVVEEPRDKQQAWKVNVEAVESVVELAVEAGVGHIVVLSSINAYGDAYRAGQCLDESVAIQRTPGKFYFDHKAEMEIRLAERSQRDPNIRQRLCILRPTYVVGPDIENSGIRMFRQRVIVYPRAGSAAYQFLHQDDFASAMLGIIEHRCSGVFNIGPKGYLTVRQIAELGGNKCISIPLRAAERLAEFLYRLKLSRYSSEWVTIGEATVTSRRLEEHIRWYPRWSCVESAAVMLSNG</sequence>
<evidence type="ECO:0000313" key="2">
    <source>
        <dbReference type="EMBL" id="QHN34663.1"/>
    </source>
</evidence>
<accession>A0ABX6IH86</accession>
<dbReference type="InterPro" id="IPR036291">
    <property type="entry name" value="NAD(P)-bd_dom_sf"/>
</dbReference>
<keyword evidence="3" id="KW-1185">Reference proteome</keyword>
<dbReference type="EMBL" id="CP045809">
    <property type="protein sequence ID" value="QHN34663.1"/>
    <property type="molecule type" value="Genomic_DNA"/>
</dbReference>
<reference evidence="2" key="1">
    <citation type="journal article" date="2021" name="Nat. Microbiol.">
        <title>Cocultivation of an ultrasmall environmental parasitic bacterium with lytic ability against bacteria associated with wastewater foams.</title>
        <authorList>
            <person name="Batinovic S."/>
            <person name="Rose J.J.A."/>
            <person name="Ratcliffe J."/>
            <person name="Seviour R.J."/>
            <person name="Petrovski S."/>
        </authorList>
    </citation>
    <scope>NUCLEOTIDE SEQUENCE</scope>
    <source>
        <strain evidence="2">CON9</strain>
    </source>
</reference>
<name>A0ABX6IH86_9ACTN</name>
<dbReference type="PANTHER" id="PTHR43245">
    <property type="entry name" value="BIFUNCTIONAL POLYMYXIN RESISTANCE PROTEIN ARNA"/>
    <property type="match status" value="1"/>
</dbReference>
<dbReference type="RefSeq" id="WP_213248019.1">
    <property type="nucleotide sequence ID" value="NZ_CP045806.1"/>
</dbReference>
<feature type="domain" description="NAD-dependent epimerase/dehydratase" evidence="1">
    <location>
        <begin position="4"/>
        <end position="227"/>
    </location>
</feature>
<organism evidence="2 3">
    <name type="scientific">Gordonia pseudamarae</name>
    <dbReference type="NCBI Taxonomy" id="2831662"/>
    <lineage>
        <taxon>Bacteria</taxon>
        <taxon>Bacillati</taxon>
        <taxon>Actinomycetota</taxon>
        <taxon>Actinomycetes</taxon>
        <taxon>Mycobacteriales</taxon>
        <taxon>Gordoniaceae</taxon>
        <taxon>Gordonia</taxon>
    </lineage>
</organism>
<dbReference type="SUPFAM" id="SSF51735">
    <property type="entry name" value="NAD(P)-binding Rossmann-fold domains"/>
    <property type="match status" value="1"/>
</dbReference>
<protein>
    <submittedName>
        <fullName evidence="2">NAD-dependent epimerase/dehydratase family protein</fullName>
    </submittedName>
</protein>
<evidence type="ECO:0000259" key="1">
    <source>
        <dbReference type="Pfam" id="PF01370"/>
    </source>
</evidence>
<evidence type="ECO:0000313" key="3">
    <source>
        <dbReference type="Proteomes" id="UP001059836"/>
    </source>
</evidence>
<dbReference type="Proteomes" id="UP001059836">
    <property type="component" value="Chromosome"/>
</dbReference>